<dbReference type="EMBL" id="PIPU01000007">
    <property type="protein sequence ID" value="RUO46483.1"/>
    <property type="molecule type" value="Genomic_DNA"/>
</dbReference>
<gene>
    <name evidence="2" type="ORF">CWE24_11265</name>
</gene>
<evidence type="ECO:0000313" key="2">
    <source>
        <dbReference type="EMBL" id="RUO46483.1"/>
    </source>
</evidence>
<dbReference type="AlphaFoldDB" id="A0A432XCM6"/>
<keyword evidence="1" id="KW-0732">Signal</keyword>
<sequence>MKFRNYLVIIAIAAALVSSHSWASSDSEKQAQALAEYQQHVKNMQSGMAMKTVVIAARKAFMASSAYKPYDGPEVGLQSSLSAAFDSENWQQCLELSKRLLDYSYVSLIGHYTAYACNTELGNSEQAEFHGILTEQIIDAIVADQDGLSPESAFTTLSTPELYMFLGVLGLTATEQGLQEQEGRMFDAMTVHGEGIPEESPVILYFDITEQFKRGLTEAENGAENEADNEQGNQH</sequence>
<evidence type="ECO:0008006" key="4">
    <source>
        <dbReference type="Google" id="ProtNLM"/>
    </source>
</evidence>
<protein>
    <recommendedName>
        <fullName evidence="4">DUF4919 domain-containing protein</fullName>
    </recommendedName>
</protein>
<comment type="caution">
    <text evidence="2">The sequence shown here is derived from an EMBL/GenBank/DDBJ whole genome shotgun (WGS) entry which is preliminary data.</text>
</comment>
<feature type="signal peptide" evidence="1">
    <location>
        <begin position="1"/>
        <end position="23"/>
    </location>
</feature>
<dbReference type="OrthoDB" id="6322108at2"/>
<name>A0A432XCM6_9GAMM</name>
<accession>A0A432XCM6</accession>
<evidence type="ECO:0000256" key="1">
    <source>
        <dbReference type="SAM" id="SignalP"/>
    </source>
</evidence>
<dbReference type="STRING" id="519452.SAMN04488139_2417"/>
<organism evidence="2 3">
    <name type="scientific">Pseudidiomarina donghaiensis</name>
    <dbReference type="NCBI Taxonomy" id="519452"/>
    <lineage>
        <taxon>Bacteria</taxon>
        <taxon>Pseudomonadati</taxon>
        <taxon>Pseudomonadota</taxon>
        <taxon>Gammaproteobacteria</taxon>
        <taxon>Alteromonadales</taxon>
        <taxon>Idiomarinaceae</taxon>
        <taxon>Pseudidiomarina</taxon>
    </lineage>
</organism>
<reference evidence="3" key="1">
    <citation type="journal article" date="2018" name="Front. Microbiol.">
        <title>Genome-Based Analysis Reveals the Taxonomy and Diversity of the Family Idiomarinaceae.</title>
        <authorList>
            <person name="Liu Y."/>
            <person name="Lai Q."/>
            <person name="Shao Z."/>
        </authorList>
    </citation>
    <scope>NUCLEOTIDE SEQUENCE [LARGE SCALE GENOMIC DNA]</scope>
    <source>
        <strain evidence="3">908033</strain>
    </source>
</reference>
<evidence type="ECO:0000313" key="3">
    <source>
        <dbReference type="Proteomes" id="UP000286985"/>
    </source>
</evidence>
<proteinExistence type="predicted"/>
<keyword evidence="3" id="KW-1185">Reference proteome</keyword>
<dbReference type="RefSeq" id="WP_092841820.1">
    <property type="nucleotide sequence ID" value="NZ_FPCF01000008.1"/>
</dbReference>
<dbReference type="Proteomes" id="UP000286985">
    <property type="component" value="Unassembled WGS sequence"/>
</dbReference>
<feature type="chain" id="PRO_5019519617" description="DUF4919 domain-containing protein" evidence="1">
    <location>
        <begin position="24"/>
        <end position="235"/>
    </location>
</feature>